<evidence type="ECO:0000313" key="1">
    <source>
        <dbReference type="EMBL" id="AJD45473.1"/>
    </source>
</evidence>
<organism evidence="1 2">
    <name type="scientific">Rhizobium gallicum bv. gallicum R602sp</name>
    <dbReference type="NCBI Taxonomy" id="1041138"/>
    <lineage>
        <taxon>Bacteria</taxon>
        <taxon>Pseudomonadati</taxon>
        <taxon>Pseudomonadota</taxon>
        <taxon>Alphaproteobacteria</taxon>
        <taxon>Hyphomicrobiales</taxon>
        <taxon>Rhizobiaceae</taxon>
        <taxon>Rhizobium/Agrobacterium group</taxon>
        <taxon>Rhizobium</taxon>
    </lineage>
</organism>
<proteinExistence type="predicted"/>
<keyword evidence="2" id="KW-1185">Reference proteome</keyword>
<sequence>MVQEPTDTPPQMREYSHKIKQYLGCLISTLPPANRVRPWRMVERGIFTVVVVVSYSAASTKRWRS</sequence>
<name>A0A0B4XFS6_9HYPH</name>
<protein>
    <submittedName>
        <fullName evidence="1">Uncharacterized protein</fullName>
    </submittedName>
</protein>
<geneLocation type="plasmid" evidence="1 2">
    <name>pRgalR602c</name>
</geneLocation>
<dbReference type="HOGENOM" id="CLU_2846788_0_0_5"/>
<dbReference type="KEGG" id="rga:RGR602_PC01447"/>
<gene>
    <name evidence="1" type="ORF">RGR602_PC01447</name>
</gene>
<dbReference type="EMBL" id="CP006880">
    <property type="protein sequence ID" value="AJD45473.1"/>
    <property type="molecule type" value="Genomic_DNA"/>
</dbReference>
<accession>A0A0B4XFS6</accession>
<dbReference type="AlphaFoldDB" id="A0A0B4XFS6"/>
<evidence type="ECO:0000313" key="2">
    <source>
        <dbReference type="Proteomes" id="UP000031368"/>
    </source>
</evidence>
<keyword evidence="1" id="KW-0614">Plasmid</keyword>
<reference evidence="1 2" key="1">
    <citation type="submission" date="2013-11" db="EMBL/GenBank/DDBJ databases">
        <title>Complete genome sequence of Rhizobium gallicum bv. gallicum R602.</title>
        <authorList>
            <person name="Bustos P."/>
            <person name="Santamaria R.I."/>
            <person name="Lozano L."/>
            <person name="Acosta J.L."/>
            <person name="Ormeno-Orrillo E."/>
            <person name="Rogel M.A."/>
            <person name="Romero D."/>
            <person name="Cevallos M.A."/>
            <person name="Martinez-Romero E."/>
            <person name="Gonzalez V."/>
        </authorList>
    </citation>
    <scope>NUCLEOTIDE SEQUENCE [LARGE SCALE GENOMIC DNA]</scope>
    <source>
        <strain evidence="1 2">R602</strain>
        <plasmid evidence="1 2">pRgalR602c</plasmid>
    </source>
</reference>
<dbReference type="Proteomes" id="UP000031368">
    <property type="component" value="Plasmid pRgalR602c"/>
</dbReference>